<dbReference type="GO" id="GO:0016020">
    <property type="term" value="C:membrane"/>
    <property type="evidence" value="ECO:0007669"/>
    <property type="project" value="UniProtKB-SubCell"/>
</dbReference>
<comment type="caution">
    <text evidence="14">The sequence shown here is derived from an EMBL/GenBank/DDBJ whole genome shotgun (WGS) entry which is preliminary data.</text>
</comment>
<evidence type="ECO:0000256" key="8">
    <source>
        <dbReference type="ARBA" id="ARBA00023136"/>
    </source>
</evidence>
<comment type="subcellular location">
    <subcellularLocation>
        <location evidence="1">Membrane</location>
        <topology evidence="1">Multi-pass membrane protein</topology>
    </subcellularLocation>
</comment>
<dbReference type="InterPro" id="IPR043130">
    <property type="entry name" value="CDP-OH_PTrfase_TM_dom"/>
</dbReference>
<dbReference type="PANTHER" id="PTHR14269:SF62">
    <property type="entry name" value="CDP-DIACYLGLYCEROL--GLYCEROL-3-PHOSPHATE 3-PHOSPHATIDYLTRANSFERASE 1, CHLOROPLASTIC"/>
    <property type="match status" value="1"/>
</dbReference>
<keyword evidence="9" id="KW-0594">Phospholipid biosynthesis</keyword>
<accession>A0A2A4X5T7</accession>
<evidence type="ECO:0000256" key="13">
    <source>
        <dbReference type="SAM" id="Phobius"/>
    </source>
</evidence>
<evidence type="ECO:0000256" key="11">
    <source>
        <dbReference type="NCBIfam" id="TIGR00560"/>
    </source>
</evidence>
<reference evidence="15" key="1">
    <citation type="submission" date="2017-08" db="EMBL/GenBank/DDBJ databases">
        <title>A dynamic microbial community with high functional redundancy inhabits the cold, oxic subseafloor aquifer.</title>
        <authorList>
            <person name="Tully B.J."/>
            <person name="Wheat C.G."/>
            <person name="Glazer B.T."/>
            <person name="Huber J.A."/>
        </authorList>
    </citation>
    <scope>NUCLEOTIDE SEQUENCE [LARGE SCALE GENOMIC DNA]</scope>
</reference>
<name>A0A2A4X5T7_UNCAE</name>
<dbReference type="Pfam" id="PF01066">
    <property type="entry name" value="CDP-OH_P_transf"/>
    <property type="match status" value="1"/>
</dbReference>
<evidence type="ECO:0000256" key="2">
    <source>
        <dbReference type="ARBA" id="ARBA00010441"/>
    </source>
</evidence>
<dbReference type="InterPro" id="IPR004570">
    <property type="entry name" value="Phosphatidylglycerol_P_synth"/>
</dbReference>
<evidence type="ECO:0000313" key="14">
    <source>
        <dbReference type="EMBL" id="PCI77963.1"/>
    </source>
</evidence>
<feature type="transmembrane region" description="Helical" evidence="13">
    <location>
        <begin position="140"/>
        <end position="159"/>
    </location>
</feature>
<dbReference type="GO" id="GO:0008444">
    <property type="term" value="F:CDP-diacylglycerol-glycerol-3-phosphate 3-phosphatidyltransferase activity"/>
    <property type="evidence" value="ECO:0007669"/>
    <property type="project" value="UniProtKB-UniRule"/>
</dbReference>
<keyword evidence="4 12" id="KW-0808">Transferase</keyword>
<dbReference type="InterPro" id="IPR050324">
    <property type="entry name" value="CDP-alcohol_PTase-I"/>
</dbReference>
<evidence type="ECO:0000313" key="15">
    <source>
        <dbReference type="Proteomes" id="UP000218775"/>
    </source>
</evidence>
<dbReference type="PIRSF" id="PIRSF000847">
    <property type="entry name" value="Phos_ph_gly_syn"/>
    <property type="match status" value="1"/>
</dbReference>
<sequence length="208" mass="23106">MTLKPRQWKNISLFLTVSRLLVGPIFFLFYISHGGIGLSIKVVPFILLILITLSEVSDFFDGYIARKFNVVTDLGKVLDPMCDSVTRSIIFLTLTLPPVNLPIWLIFIFVFRDGVIGVLRTICALKGVALAARQSGKIKAIIQAVSVYVIVVAMAWHAYGGISLFVLQLIAVYTMACGAIITLLSALEYLKVNWKHVVSVSRVEPRHK</sequence>
<proteinExistence type="inferred from homology"/>
<feature type="transmembrane region" description="Helical" evidence="13">
    <location>
        <begin position="165"/>
        <end position="187"/>
    </location>
</feature>
<dbReference type="EMBL" id="NVUK01000010">
    <property type="protein sequence ID" value="PCI77963.1"/>
    <property type="molecule type" value="Genomic_DNA"/>
</dbReference>
<protein>
    <recommendedName>
        <fullName evidence="11">CDP-diacylglycerol--glycerol-3-phosphate 3-phosphatidyltransferase</fullName>
        <ecNumber evidence="11">2.7.8.5</ecNumber>
    </recommendedName>
</protein>
<dbReference type="PANTHER" id="PTHR14269">
    <property type="entry name" value="CDP-DIACYLGLYCEROL--GLYCEROL-3-PHOSPHATE 3-PHOSPHATIDYLTRANSFERASE-RELATED"/>
    <property type="match status" value="1"/>
</dbReference>
<evidence type="ECO:0000256" key="12">
    <source>
        <dbReference type="RuleBase" id="RU003750"/>
    </source>
</evidence>
<keyword evidence="7" id="KW-0443">Lipid metabolism</keyword>
<evidence type="ECO:0000256" key="9">
    <source>
        <dbReference type="ARBA" id="ARBA00023209"/>
    </source>
</evidence>
<evidence type="ECO:0000256" key="3">
    <source>
        <dbReference type="ARBA" id="ARBA00022516"/>
    </source>
</evidence>
<evidence type="ECO:0000256" key="6">
    <source>
        <dbReference type="ARBA" id="ARBA00022989"/>
    </source>
</evidence>
<dbReference type="EC" id="2.7.8.5" evidence="11"/>
<evidence type="ECO:0000256" key="4">
    <source>
        <dbReference type="ARBA" id="ARBA00022679"/>
    </source>
</evidence>
<dbReference type="Proteomes" id="UP000218775">
    <property type="component" value="Unassembled WGS sequence"/>
</dbReference>
<keyword evidence="10" id="KW-1208">Phospholipid metabolism</keyword>
<keyword evidence="6 13" id="KW-1133">Transmembrane helix</keyword>
<dbReference type="InterPro" id="IPR000462">
    <property type="entry name" value="CDP-OH_P_trans"/>
</dbReference>
<dbReference type="NCBIfam" id="TIGR00560">
    <property type="entry name" value="pgsA"/>
    <property type="match status" value="1"/>
</dbReference>
<dbReference type="InterPro" id="IPR048254">
    <property type="entry name" value="CDP_ALCOHOL_P_TRANSF_CS"/>
</dbReference>
<evidence type="ECO:0000256" key="7">
    <source>
        <dbReference type="ARBA" id="ARBA00023098"/>
    </source>
</evidence>
<evidence type="ECO:0000256" key="1">
    <source>
        <dbReference type="ARBA" id="ARBA00004141"/>
    </source>
</evidence>
<feature type="transmembrane region" description="Helical" evidence="13">
    <location>
        <begin position="38"/>
        <end position="56"/>
    </location>
</feature>
<gene>
    <name evidence="14" type="primary">pgsA</name>
    <name evidence="14" type="ORF">COB21_02040</name>
</gene>
<evidence type="ECO:0000256" key="10">
    <source>
        <dbReference type="ARBA" id="ARBA00023264"/>
    </source>
</evidence>
<keyword evidence="8 13" id="KW-0472">Membrane</keyword>
<organism evidence="14 15">
    <name type="scientific">Aerophobetes bacterium</name>
    <dbReference type="NCBI Taxonomy" id="2030807"/>
    <lineage>
        <taxon>Bacteria</taxon>
        <taxon>Candidatus Aerophobota</taxon>
    </lineage>
</organism>
<keyword evidence="3" id="KW-0444">Lipid biosynthesis</keyword>
<dbReference type="Gene3D" id="1.20.120.1760">
    <property type="match status" value="1"/>
</dbReference>
<dbReference type="GO" id="GO:0046474">
    <property type="term" value="P:glycerophospholipid biosynthetic process"/>
    <property type="evidence" value="ECO:0007669"/>
    <property type="project" value="TreeGrafter"/>
</dbReference>
<dbReference type="PROSITE" id="PS00379">
    <property type="entry name" value="CDP_ALCOHOL_P_TRANSF"/>
    <property type="match status" value="1"/>
</dbReference>
<evidence type="ECO:0000256" key="5">
    <source>
        <dbReference type="ARBA" id="ARBA00022692"/>
    </source>
</evidence>
<dbReference type="AlphaFoldDB" id="A0A2A4X5T7"/>
<comment type="similarity">
    <text evidence="2 12">Belongs to the CDP-alcohol phosphatidyltransferase class-I family.</text>
</comment>
<keyword evidence="5 13" id="KW-0812">Transmembrane</keyword>